<dbReference type="EMBL" id="SRLO01000139">
    <property type="protein sequence ID" value="TNN72305.1"/>
    <property type="molecule type" value="Genomic_DNA"/>
</dbReference>
<feature type="compositionally biased region" description="Basic and acidic residues" evidence="1">
    <location>
        <begin position="90"/>
        <end position="111"/>
    </location>
</feature>
<name>A0A4Z2I4C5_9TELE</name>
<dbReference type="AlphaFoldDB" id="A0A4Z2I4C5"/>
<gene>
    <name evidence="2" type="ORF">EYF80_017457</name>
</gene>
<protein>
    <submittedName>
        <fullName evidence="2">Uncharacterized protein</fullName>
    </submittedName>
</protein>
<sequence>MEKKKEEKKKKKREGEEICGRRLATLGLIHSRLRRVQPGLRTGGSDRIVCQTLDYELSANRLTDLGSDVTIDVHIGIVLKEQRYHPDQWRRGSVRNDDSRSRGKCFSDQHRFFPPSPNTADRSFTGTASRPRPG</sequence>
<reference evidence="2 3" key="1">
    <citation type="submission" date="2019-03" db="EMBL/GenBank/DDBJ databases">
        <title>First draft genome of Liparis tanakae, snailfish: a comprehensive survey of snailfish specific genes.</title>
        <authorList>
            <person name="Kim W."/>
            <person name="Song I."/>
            <person name="Jeong J.-H."/>
            <person name="Kim D."/>
            <person name="Kim S."/>
            <person name="Ryu S."/>
            <person name="Song J.Y."/>
            <person name="Lee S.K."/>
        </authorList>
    </citation>
    <scope>NUCLEOTIDE SEQUENCE [LARGE SCALE GENOMIC DNA]</scope>
    <source>
        <tissue evidence="2">Muscle</tissue>
    </source>
</reference>
<organism evidence="2 3">
    <name type="scientific">Liparis tanakae</name>
    <name type="common">Tanaka's snailfish</name>
    <dbReference type="NCBI Taxonomy" id="230148"/>
    <lineage>
        <taxon>Eukaryota</taxon>
        <taxon>Metazoa</taxon>
        <taxon>Chordata</taxon>
        <taxon>Craniata</taxon>
        <taxon>Vertebrata</taxon>
        <taxon>Euteleostomi</taxon>
        <taxon>Actinopterygii</taxon>
        <taxon>Neopterygii</taxon>
        <taxon>Teleostei</taxon>
        <taxon>Neoteleostei</taxon>
        <taxon>Acanthomorphata</taxon>
        <taxon>Eupercaria</taxon>
        <taxon>Perciformes</taxon>
        <taxon>Cottioidei</taxon>
        <taxon>Cottales</taxon>
        <taxon>Liparidae</taxon>
        <taxon>Liparis</taxon>
    </lineage>
</organism>
<evidence type="ECO:0000313" key="3">
    <source>
        <dbReference type="Proteomes" id="UP000314294"/>
    </source>
</evidence>
<dbReference type="Proteomes" id="UP000314294">
    <property type="component" value="Unassembled WGS sequence"/>
</dbReference>
<keyword evidence="3" id="KW-1185">Reference proteome</keyword>
<evidence type="ECO:0000256" key="1">
    <source>
        <dbReference type="SAM" id="MobiDB-lite"/>
    </source>
</evidence>
<comment type="caution">
    <text evidence="2">The sequence shown here is derived from an EMBL/GenBank/DDBJ whole genome shotgun (WGS) entry which is preliminary data.</text>
</comment>
<feature type="compositionally biased region" description="Polar residues" evidence="1">
    <location>
        <begin position="118"/>
        <end position="128"/>
    </location>
</feature>
<accession>A0A4Z2I4C5</accession>
<feature type="region of interest" description="Disordered" evidence="1">
    <location>
        <begin position="90"/>
        <end position="134"/>
    </location>
</feature>
<evidence type="ECO:0000313" key="2">
    <source>
        <dbReference type="EMBL" id="TNN72305.1"/>
    </source>
</evidence>
<proteinExistence type="predicted"/>